<keyword evidence="1" id="KW-0472">Membrane</keyword>
<proteinExistence type="predicted"/>
<reference evidence="2 3" key="1">
    <citation type="journal article" date="2016" name="Nat. Commun.">
        <title>Thousands of microbial genomes shed light on interconnected biogeochemical processes in an aquifer system.</title>
        <authorList>
            <person name="Anantharaman K."/>
            <person name="Brown C.T."/>
            <person name="Hug L.A."/>
            <person name="Sharon I."/>
            <person name="Castelle C.J."/>
            <person name="Probst A.J."/>
            <person name="Thomas B.C."/>
            <person name="Singh A."/>
            <person name="Wilkins M.J."/>
            <person name="Karaoz U."/>
            <person name="Brodie E.L."/>
            <person name="Williams K.H."/>
            <person name="Hubbard S.S."/>
            <person name="Banfield J.F."/>
        </authorList>
    </citation>
    <scope>NUCLEOTIDE SEQUENCE [LARGE SCALE GENOMIC DNA]</scope>
</reference>
<dbReference type="AlphaFoldDB" id="A0A1F7UMZ6"/>
<feature type="transmembrane region" description="Helical" evidence="1">
    <location>
        <begin position="51"/>
        <end position="71"/>
    </location>
</feature>
<accession>A0A1F7UMZ6</accession>
<protein>
    <submittedName>
        <fullName evidence="2">Uncharacterized protein</fullName>
    </submittedName>
</protein>
<evidence type="ECO:0000313" key="2">
    <source>
        <dbReference type="EMBL" id="OGL79134.1"/>
    </source>
</evidence>
<keyword evidence="1" id="KW-1133">Transmembrane helix</keyword>
<organism evidence="2 3">
    <name type="scientific">Candidatus Uhrbacteria bacterium RIFCSPHIGHO2_12_FULL_60_25</name>
    <dbReference type="NCBI Taxonomy" id="1802399"/>
    <lineage>
        <taxon>Bacteria</taxon>
        <taxon>Candidatus Uhriibacteriota</taxon>
    </lineage>
</organism>
<keyword evidence="1" id="KW-0812">Transmembrane</keyword>
<evidence type="ECO:0000256" key="1">
    <source>
        <dbReference type="SAM" id="Phobius"/>
    </source>
</evidence>
<dbReference type="EMBL" id="MGEH01000017">
    <property type="protein sequence ID" value="OGL79134.1"/>
    <property type="molecule type" value="Genomic_DNA"/>
</dbReference>
<comment type="caution">
    <text evidence="2">The sequence shown here is derived from an EMBL/GenBank/DDBJ whole genome shotgun (WGS) entry which is preliminary data.</text>
</comment>
<name>A0A1F7UMZ6_9BACT</name>
<evidence type="ECO:0000313" key="3">
    <source>
        <dbReference type="Proteomes" id="UP000176603"/>
    </source>
</evidence>
<dbReference type="STRING" id="1802399.A3E39_04190"/>
<sequence length="87" mass="9684">MTYWLIRVVGAVAFAVCMVLYPMDLRCAMLADGGSAFEAMHHLARVMGTPAWRATAAYLAPVFIAFLAMVLPDARVPRRTGGWRLRR</sequence>
<gene>
    <name evidence="2" type="ORF">A3E39_04190</name>
</gene>
<dbReference type="Proteomes" id="UP000176603">
    <property type="component" value="Unassembled WGS sequence"/>
</dbReference>